<gene>
    <name evidence="1" type="ORF">LCGC14_2572990</name>
</gene>
<protein>
    <submittedName>
        <fullName evidence="1">Uncharacterized protein</fullName>
    </submittedName>
</protein>
<feature type="non-terminal residue" evidence="1">
    <location>
        <position position="1"/>
    </location>
</feature>
<reference evidence="1" key="1">
    <citation type="journal article" date="2015" name="Nature">
        <title>Complex archaea that bridge the gap between prokaryotes and eukaryotes.</title>
        <authorList>
            <person name="Spang A."/>
            <person name="Saw J.H."/>
            <person name="Jorgensen S.L."/>
            <person name="Zaremba-Niedzwiedzka K."/>
            <person name="Martijn J."/>
            <person name="Lind A.E."/>
            <person name="van Eijk R."/>
            <person name="Schleper C."/>
            <person name="Guy L."/>
            <person name="Ettema T.J."/>
        </authorList>
    </citation>
    <scope>NUCLEOTIDE SEQUENCE</scope>
</reference>
<name>A0A0F9B4N4_9ZZZZ</name>
<accession>A0A0F9B4N4</accession>
<dbReference type="EMBL" id="LAZR01042766">
    <property type="protein sequence ID" value="KKL08722.1"/>
    <property type="molecule type" value="Genomic_DNA"/>
</dbReference>
<comment type="caution">
    <text evidence="1">The sequence shown here is derived from an EMBL/GenBank/DDBJ whole genome shotgun (WGS) entry which is preliminary data.</text>
</comment>
<proteinExistence type="predicted"/>
<evidence type="ECO:0000313" key="1">
    <source>
        <dbReference type="EMBL" id="KKL08722.1"/>
    </source>
</evidence>
<sequence length="105" mass="10582">DLSGVLTDAFGALIAFSKIKTLIVAASANNTNDVVIGGAATFQFINWVGAVTDTIIIQPNGLFLLHNPTAGGYAVTAGTGDLLKIANSAGGTSVVYDVIVIGETS</sequence>
<organism evidence="1">
    <name type="scientific">marine sediment metagenome</name>
    <dbReference type="NCBI Taxonomy" id="412755"/>
    <lineage>
        <taxon>unclassified sequences</taxon>
        <taxon>metagenomes</taxon>
        <taxon>ecological metagenomes</taxon>
    </lineage>
</organism>
<dbReference type="AlphaFoldDB" id="A0A0F9B4N4"/>